<name>A0A9J6CV11_RHIMP</name>
<evidence type="ECO:0000259" key="3">
    <source>
        <dbReference type="Pfam" id="PF21789"/>
    </source>
</evidence>
<keyword evidence="1" id="KW-0175">Coiled coil</keyword>
<sequence length="401" mass="44563">MPADKGTCQSSASTQTAVELPSASLQSVVIEHSYSKREEPESRVKRLSKELDAARKKVKLLKEKTSRYKKKKSLESVAQTQLQQKQKSQAVLKEAVIQCKHIEVLHQLQEKESLNAANKLSRAHVEYHRQIMKVKLAAQTFSASVSKALEFASELSLPGFEGCLGTVQFIGMVNKAFDLLNSSSPIAKGFKAPLRPSTFHYKKEAMEQAGRELMALQLVTGKPLVQDSRHMSVISLVFTLKSVSHLAQVIFEADLCRYICTCRLNQDPIEMYFSCIRQRGGWNNNPSAAQFRQAYRRTLVHAQAASSRNANVLPQVQGICLPRSQGSITCTQAETTDCEESMSANTLSLLEHDYADISVFSSQLHQLFQKCLIRNSYLELAALGVAVPRRATGLRSTVVGM</sequence>
<dbReference type="InterPro" id="IPR048367">
    <property type="entry name" value="TNP-like_RNaseH_C"/>
</dbReference>
<evidence type="ECO:0000256" key="1">
    <source>
        <dbReference type="SAM" id="Coils"/>
    </source>
</evidence>
<comment type="caution">
    <text evidence="4">The sequence shown here is derived from an EMBL/GenBank/DDBJ whole genome shotgun (WGS) entry which is preliminary data.</text>
</comment>
<organism evidence="4 5">
    <name type="scientific">Rhipicephalus microplus</name>
    <name type="common">Cattle tick</name>
    <name type="synonym">Boophilus microplus</name>
    <dbReference type="NCBI Taxonomy" id="6941"/>
    <lineage>
        <taxon>Eukaryota</taxon>
        <taxon>Metazoa</taxon>
        <taxon>Ecdysozoa</taxon>
        <taxon>Arthropoda</taxon>
        <taxon>Chelicerata</taxon>
        <taxon>Arachnida</taxon>
        <taxon>Acari</taxon>
        <taxon>Parasitiformes</taxon>
        <taxon>Ixodida</taxon>
        <taxon>Ixodoidea</taxon>
        <taxon>Ixodidae</taxon>
        <taxon>Rhipicephalinae</taxon>
        <taxon>Rhipicephalus</taxon>
        <taxon>Boophilus</taxon>
    </lineage>
</organism>
<reference evidence="4" key="2">
    <citation type="submission" date="2021-09" db="EMBL/GenBank/DDBJ databases">
        <authorList>
            <person name="Jia N."/>
            <person name="Wang J."/>
            <person name="Shi W."/>
            <person name="Du L."/>
            <person name="Sun Y."/>
            <person name="Zhan W."/>
            <person name="Jiang J."/>
            <person name="Wang Q."/>
            <person name="Zhang B."/>
            <person name="Ji P."/>
            <person name="Sakyi L.B."/>
            <person name="Cui X."/>
            <person name="Yuan T."/>
            <person name="Jiang B."/>
            <person name="Yang W."/>
            <person name="Lam T.T.-Y."/>
            <person name="Chang Q."/>
            <person name="Ding S."/>
            <person name="Wang X."/>
            <person name="Zhu J."/>
            <person name="Ruan X."/>
            <person name="Zhao L."/>
            <person name="Wei J."/>
            <person name="Que T."/>
            <person name="Du C."/>
            <person name="Cheng J."/>
            <person name="Dai P."/>
            <person name="Han X."/>
            <person name="Huang E."/>
            <person name="Gao Y."/>
            <person name="Liu J."/>
            <person name="Shao H."/>
            <person name="Ye R."/>
            <person name="Li L."/>
            <person name="Wei W."/>
            <person name="Wang X."/>
            <person name="Wang C."/>
            <person name="Huo Q."/>
            <person name="Li W."/>
            <person name="Guo W."/>
            <person name="Chen H."/>
            <person name="Chen S."/>
            <person name="Zhou L."/>
            <person name="Zhou L."/>
            <person name="Ni X."/>
            <person name="Tian J."/>
            <person name="Zhou Y."/>
            <person name="Sheng Y."/>
            <person name="Liu T."/>
            <person name="Pan Y."/>
            <person name="Xia L."/>
            <person name="Li J."/>
            <person name="Zhao F."/>
            <person name="Cao W."/>
        </authorList>
    </citation>
    <scope>NUCLEOTIDE SEQUENCE</scope>
    <source>
        <strain evidence="4">Rmic-2018</strain>
        <tissue evidence="4">Larvae</tissue>
    </source>
</reference>
<reference evidence="4" key="1">
    <citation type="journal article" date="2020" name="Cell">
        <title>Large-Scale Comparative Analyses of Tick Genomes Elucidate Their Genetic Diversity and Vector Capacities.</title>
        <authorList>
            <consortium name="Tick Genome and Microbiome Consortium (TIGMIC)"/>
            <person name="Jia N."/>
            <person name="Wang J."/>
            <person name="Shi W."/>
            <person name="Du L."/>
            <person name="Sun Y."/>
            <person name="Zhan W."/>
            <person name="Jiang J.F."/>
            <person name="Wang Q."/>
            <person name="Zhang B."/>
            <person name="Ji P."/>
            <person name="Bell-Sakyi L."/>
            <person name="Cui X.M."/>
            <person name="Yuan T.T."/>
            <person name="Jiang B.G."/>
            <person name="Yang W.F."/>
            <person name="Lam T.T."/>
            <person name="Chang Q.C."/>
            <person name="Ding S.J."/>
            <person name="Wang X.J."/>
            <person name="Zhu J.G."/>
            <person name="Ruan X.D."/>
            <person name="Zhao L."/>
            <person name="Wei J.T."/>
            <person name="Ye R.Z."/>
            <person name="Que T.C."/>
            <person name="Du C.H."/>
            <person name="Zhou Y.H."/>
            <person name="Cheng J.X."/>
            <person name="Dai P.F."/>
            <person name="Guo W.B."/>
            <person name="Han X.H."/>
            <person name="Huang E.J."/>
            <person name="Li L.F."/>
            <person name="Wei W."/>
            <person name="Gao Y.C."/>
            <person name="Liu J.Z."/>
            <person name="Shao H.Z."/>
            <person name="Wang X."/>
            <person name="Wang C.C."/>
            <person name="Yang T.C."/>
            <person name="Huo Q.B."/>
            <person name="Li W."/>
            <person name="Chen H.Y."/>
            <person name="Chen S.E."/>
            <person name="Zhou L.G."/>
            <person name="Ni X.B."/>
            <person name="Tian J.H."/>
            <person name="Sheng Y."/>
            <person name="Liu T."/>
            <person name="Pan Y.S."/>
            <person name="Xia L.Y."/>
            <person name="Li J."/>
            <person name="Zhao F."/>
            <person name="Cao W.C."/>
        </authorList>
    </citation>
    <scope>NUCLEOTIDE SEQUENCE</scope>
    <source>
        <strain evidence="4">Rmic-2018</strain>
    </source>
</reference>
<feature type="domain" description="Transposable element P transposase-like GTP-binding insertion" evidence="2">
    <location>
        <begin position="82"/>
        <end position="193"/>
    </location>
</feature>
<keyword evidence="5" id="KW-1185">Reference proteome</keyword>
<dbReference type="EMBL" id="JABSTU010006756">
    <property type="protein sequence ID" value="KAH7932341.1"/>
    <property type="molecule type" value="Genomic_DNA"/>
</dbReference>
<feature type="coiled-coil region" evidence="1">
    <location>
        <begin position="37"/>
        <end position="71"/>
    </location>
</feature>
<evidence type="ECO:0000259" key="2">
    <source>
        <dbReference type="Pfam" id="PF21788"/>
    </source>
</evidence>
<protein>
    <submittedName>
        <fullName evidence="4">Uncharacterized protein</fullName>
    </submittedName>
</protein>
<proteinExistence type="predicted"/>
<dbReference type="AlphaFoldDB" id="A0A9J6CV11"/>
<dbReference type="Proteomes" id="UP000821866">
    <property type="component" value="Unassembled WGS sequence"/>
</dbReference>
<feature type="domain" description="Transposable element P transposase-like RNase H C-terminal" evidence="3">
    <location>
        <begin position="262"/>
        <end position="296"/>
    </location>
</feature>
<dbReference type="Pfam" id="PF21789">
    <property type="entry name" value="TNP-like_RNaseH_C"/>
    <property type="match status" value="1"/>
</dbReference>
<dbReference type="PANTHER" id="PTHR47577:SF2">
    <property type="entry name" value="THAP DOMAIN CONTAINING 9"/>
    <property type="match status" value="1"/>
</dbReference>
<accession>A0A9J6CV11</accession>
<evidence type="ECO:0000313" key="5">
    <source>
        <dbReference type="Proteomes" id="UP000821866"/>
    </source>
</evidence>
<dbReference type="InterPro" id="IPR048366">
    <property type="entry name" value="TNP-like_GBD"/>
</dbReference>
<dbReference type="PANTHER" id="PTHR47577">
    <property type="entry name" value="THAP DOMAIN-CONTAINING PROTEIN 6"/>
    <property type="match status" value="1"/>
</dbReference>
<evidence type="ECO:0000313" key="4">
    <source>
        <dbReference type="EMBL" id="KAH7932341.1"/>
    </source>
</evidence>
<gene>
    <name evidence="4" type="ORF">HPB51_029338</name>
</gene>
<dbReference type="Pfam" id="PF21788">
    <property type="entry name" value="TNP-like_GBD"/>
    <property type="match status" value="1"/>
</dbReference>